<dbReference type="Pfam" id="PF13499">
    <property type="entry name" value="EF-hand_7"/>
    <property type="match status" value="1"/>
</dbReference>
<keyword evidence="16" id="KW-1185">Reference proteome</keyword>
<keyword evidence="11 12" id="KW-0472">Membrane</keyword>
<dbReference type="Proteomes" id="UP001190700">
    <property type="component" value="Unassembled WGS sequence"/>
</dbReference>
<dbReference type="GO" id="GO:0055085">
    <property type="term" value="P:transmembrane transport"/>
    <property type="evidence" value="ECO:0007669"/>
    <property type="project" value="InterPro"/>
</dbReference>
<dbReference type="Pfam" id="PF00153">
    <property type="entry name" value="Mito_carr"/>
    <property type="match status" value="3"/>
</dbReference>
<keyword evidence="7" id="KW-0999">Mitochondrion inner membrane</keyword>
<name>A0AAE0ETQ1_9CHLO</name>
<keyword evidence="10" id="KW-0496">Mitochondrion</keyword>
<comment type="subcellular location">
    <subcellularLocation>
        <location evidence="1">Mitochondrion inner membrane</location>
        <topology evidence="1">Multi-pass membrane protein</topology>
    </subcellularLocation>
</comment>
<dbReference type="PROSITE" id="PS50920">
    <property type="entry name" value="SOLCAR"/>
    <property type="match status" value="3"/>
</dbReference>
<feature type="domain" description="EF-hand" evidence="14">
    <location>
        <begin position="5"/>
        <end position="40"/>
    </location>
</feature>
<proteinExistence type="inferred from homology"/>
<evidence type="ECO:0000256" key="2">
    <source>
        <dbReference type="ARBA" id="ARBA00006375"/>
    </source>
</evidence>
<feature type="domain" description="EF-hand" evidence="14">
    <location>
        <begin position="41"/>
        <end position="76"/>
    </location>
</feature>
<dbReference type="SUPFAM" id="SSF47473">
    <property type="entry name" value="EF-hand"/>
    <property type="match status" value="1"/>
</dbReference>
<dbReference type="PRINTS" id="PR00926">
    <property type="entry name" value="MITOCARRIER"/>
</dbReference>
<sequence>MSSNVPLDNAKMVFSHIDADNDGHISRLEIQRAFALLKLPMSNHTLDSLMTAADHNGDGRIDFTEFEAFHMARIKELQVAYDFFLSEGGNYQPLSTSALRDVVKRLNLKASDSEIRGMIQLMDRNSDGVVTFEEFRDYLLLLPAVNPRAVFDYWRSQVHVDDAEFASPKDSVVQGAYSDGVVRLGSGALAGAVSRTSTAPIDRLKTIMQMGGAMAIPGAQSGGAARVGGMMDSIRFIYAEGGARAFYRGNGANVMKIAPETGMKFLAYDWFKETIAQDPTNVTVWERFAAGGMAGATSQFAIYPLEIAKTRLSVSPPGTYSGVGHCIGSIARFEGLKNLYAGLGASVMGIIPYAGVDLAMNSILKEVVSEHYSQKNEEPGVAALLGCGMASSTTAMLATYPLGLIRTRLQAGGMKGTVQYNGFFDCFTKILQADGPRGLYKGLVPNAMKVLPATSISYAVYDFSTSRYLSKQ</sequence>
<keyword evidence="8" id="KW-0106">Calcium</keyword>
<dbReference type="SMART" id="SM00054">
    <property type="entry name" value="EFh"/>
    <property type="match status" value="3"/>
</dbReference>
<evidence type="ECO:0000256" key="5">
    <source>
        <dbReference type="ARBA" id="ARBA00022723"/>
    </source>
</evidence>
<keyword evidence="4 12" id="KW-0812">Transmembrane</keyword>
<dbReference type="FunFam" id="1.50.40.10:FF:000016">
    <property type="entry name" value="Solute carrier family 25 member 23"/>
    <property type="match status" value="1"/>
</dbReference>
<dbReference type="InterPro" id="IPR023395">
    <property type="entry name" value="MCP_dom_sf"/>
</dbReference>
<organism evidence="15 16">
    <name type="scientific">Cymbomonas tetramitiformis</name>
    <dbReference type="NCBI Taxonomy" id="36881"/>
    <lineage>
        <taxon>Eukaryota</taxon>
        <taxon>Viridiplantae</taxon>
        <taxon>Chlorophyta</taxon>
        <taxon>Pyramimonadophyceae</taxon>
        <taxon>Pyramimonadales</taxon>
        <taxon>Pyramimonadaceae</taxon>
        <taxon>Cymbomonas</taxon>
    </lineage>
</organism>
<evidence type="ECO:0000313" key="16">
    <source>
        <dbReference type="Proteomes" id="UP001190700"/>
    </source>
</evidence>
<dbReference type="InterPro" id="IPR002048">
    <property type="entry name" value="EF_hand_dom"/>
</dbReference>
<comment type="caution">
    <text evidence="15">The sequence shown here is derived from an EMBL/GenBank/DDBJ whole genome shotgun (WGS) entry which is preliminary data.</text>
</comment>
<evidence type="ECO:0000256" key="3">
    <source>
        <dbReference type="ARBA" id="ARBA00022448"/>
    </source>
</evidence>
<dbReference type="GO" id="GO:0005509">
    <property type="term" value="F:calcium ion binding"/>
    <property type="evidence" value="ECO:0007669"/>
    <property type="project" value="InterPro"/>
</dbReference>
<keyword evidence="9" id="KW-1133">Transmembrane helix</keyword>
<evidence type="ECO:0000256" key="10">
    <source>
        <dbReference type="ARBA" id="ARBA00023128"/>
    </source>
</evidence>
<feature type="repeat" description="Solcar" evidence="12">
    <location>
        <begin position="382"/>
        <end position="467"/>
    </location>
</feature>
<dbReference type="FunFam" id="1.10.238.10:FF:000003">
    <property type="entry name" value="Calmodulin A"/>
    <property type="match status" value="1"/>
</dbReference>
<evidence type="ECO:0000256" key="8">
    <source>
        <dbReference type="ARBA" id="ARBA00022837"/>
    </source>
</evidence>
<dbReference type="EMBL" id="LGRX02033688">
    <property type="protein sequence ID" value="KAK3240276.1"/>
    <property type="molecule type" value="Genomic_DNA"/>
</dbReference>
<evidence type="ECO:0000256" key="7">
    <source>
        <dbReference type="ARBA" id="ARBA00022792"/>
    </source>
</evidence>
<dbReference type="InterPro" id="IPR011992">
    <property type="entry name" value="EF-hand-dom_pair"/>
</dbReference>
<evidence type="ECO:0000256" key="4">
    <source>
        <dbReference type="ARBA" id="ARBA00022692"/>
    </source>
</evidence>
<evidence type="ECO:0000256" key="6">
    <source>
        <dbReference type="ARBA" id="ARBA00022737"/>
    </source>
</evidence>
<keyword evidence="3 13" id="KW-0813">Transport</keyword>
<dbReference type="PANTHER" id="PTHR24089">
    <property type="entry name" value="SOLUTE CARRIER FAMILY 25"/>
    <property type="match status" value="1"/>
</dbReference>
<evidence type="ECO:0000256" key="9">
    <source>
        <dbReference type="ARBA" id="ARBA00022989"/>
    </source>
</evidence>
<dbReference type="CDD" id="cd00051">
    <property type="entry name" value="EFh"/>
    <property type="match status" value="1"/>
</dbReference>
<evidence type="ECO:0000256" key="12">
    <source>
        <dbReference type="PROSITE-ProRule" id="PRU00282"/>
    </source>
</evidence>
<evidence type="ECO:0000256" key="11">
    <source>
        <dbReference type="ARBA" id="ARBA00023136"/>
    </source>
</evidence>
<keyword evidence="5" id="KW-0479">Metal-binding</keyword>
<evidence type="ECO:0000256" key="1">
    <source>
        <dbReference type="ARBA" id="ARBA00004448"/>
    </source>
</evidence>
<evidence type="ECO:0000313" key="15">
    <source>
        <dbReference type="EMBL" id="KAK3240276.1"/>
    </source>
</evidence>
<reference evidence="15 16" key="1">
    <citation type="journal article" date="2015" name="Genome Biol. Evol.">
        <title>Comparative Genomics of a Bacterivorous Green Alga Reveals Evolutionary Causalities and Consequences of Phago-Mixotrophic Mode of Nutrition.</title>
        <authorList>
            <person name="Burns J.A."/>
            <person name="Paasch A."/>
            <person name="Narechania A."/>
            <person name="Kim E."/>
        </authorList>
    </citation>
    <scope>NUCLEOTIDE SEQUENCE [LARGE SCALE GENOMIC DNA]</scope>
    <source>
        <strain evidence="15 16">PLY_AMNH</strain>
    </source>
</reference>
<evidence type="ECO:0000259" key="14">
    <source>
        <dbReference type="PROSITE" id="PS50222"/>
    </source>
</evidence>
<accession>A0AAE0ETQ1</accession>
<feature type="repeat" description="Solcar" evidence="12">
    <location>
        <begin position="282"/>
        <end position="367"/>
    </location>
</feature>
<dbReference type="Gene3D" id="1.50.40.10">
    <property type="entry name" value="Mitochondrial carrier domain"/>
    <property type="match status" value="1"/>
</dbReference>
<dbReference type="Gene3D" id="1.10.238.10">
    <property type="entry name" value="EF-hand"/>
    <property type="match status" value="2"/>
</dbReference>
<dbReference type="SUPFAM" id="SSF103506">
    <property type="entry name" value="Mitochondrial carrier"/>
    <property type="match status" value="1"/>
</dbReference>
<feature type="domain" description="EF-hand" evidence="14">
    <location>
        <begin position="110"/>
        <end position="145"/>
    </location>
</feature>
<comment type="similarity">
    <text evidence="2 13">Belongs to the mitochondrial carrier (TC 2.A.29) family.</text>
</comment>
<keyword evidence="6" id="KW-0677">Repeat</keyword>
<dbReference type="InterPro" id="IPR018108">
    <property type="entry name" value="MCP_transmembrane"/>
</dbReference>
<gene>
    <name evidence="15" type="ORF">CYMTET_49871</name>
</gene>
<dbReference type="GO" id="GO:0005743">
    <property type="term" value="C:mitochondrial inner membrane"/>
    <property type="evidence" value="ECO:0007669"/>
    <property type="project" value="UniProtKB-SubCell"/>
</dbReference>
<dbReference type="InterPro" id="IPR018247">
    <property type="entry name" value="EF_Hand_1_Ca_BS"/>
</dbReference>
<dbReference type="PROSITE" id="PS00018">
    <property type="entry name" value="EF_HAND_1"/>
    <property type="match status" value="3"/>
</dbReference>
<dbReference type="PROSITE" id="PS50222">
    <property type="entry name" value="EF_HAND_2"/>
    <property type="match status" value="3"/>
</dbReference>
<evidence type="ECO:0000256" key="13">
    <source>
        <dbReference type="RuleBase" id="RU000488"/>
    </source>
</evidence>
<protein>
    <recommendedName>
        <fullName evidence="14">EF-hand domain-containing protein</fullName>
    </recommendedName>
</protein>
<dbReference type="InterPro" id="IPR002067">
    <property type="entry name" value="MCP"/>
</dbReference>
<dbReference type="AlphaFoldDB" id="A0AAE0ETQ1"/>
<feature type="repeat" description="Solcar" evidence="12">
    <location>
        <begin position="178"/>
        <end position="274"/>
    </location>
</feature>
<dbReference type="Pfam" id="PF13833">
    <property type="entry name" value="EF-hand_8"/>
    <property type="match status" value="1"/>
</dbReference>